<feature type="region of interest" description="Disordered" evidence="1">
    <location>
        <begin position="342"/>
        <end position="366"/>
    </location>
</feature>
<accession>A0A0F0LAM1</accession>
<reference evidence="2 3" key="1">
    <citation type="submission" date="2015-02" db="EMBL/GenBank/DDBJ databases">
        <title>Draft genome sequences of ten Microbacterium spp. with emphasis on heavy metal contaminated environments.</title>
        <authorList>
            <person name="Corretto E."/>
        </authorList>
    </citation>
    <scope>NUCLEOTIDE SEQUENCE [LARGE SCALE GENOMIC DNA]</scope>
    <source>
        <strain evidence="2 3">BEL4b</strain>
    </source>
</reference>
<evidence type="ECO:0008006" key="4">
    <source>
        <dbReference type="Google" id="ProtNLM"/>
    </source>
</evidence>
<evidence type="ECO:0000313" key="2">
    <source>
        <dbReference type="EMBL" id="KJL30242.1"/>
    </source>
</evidence>
<organism evidence="2 3">
    <name type="scientific">Microbacterium oxydans</name>
    <dbReference type="NCBI Taxonomy" id="82380"/>
    <lineage>
        <taxon>Bacteria</taxon>
        <taxon>Bacillati</taxon>
        <taxon>Actinomycetota</taxon>
        <taxon>Actinomycetes</taxon>
        <taxon>Micrococcales</taxon>
        <taxon>Microbacteriaceae</taxon>
        <taxon>Microbacterium</taxon>
    </lineage>
</organism>
<dbReference type="EMBL" id="JYIW01000020">
    <property type="protein sequence ID" value="KJL30242.1"/>
    <property type="molecule type" value="Genomic_DNA"/>
</dbReference>
<dbReference type="InterPro" id="IPR029058">
    <property type="entry name" value="AB_hydrolase_fold"/>
</dbReference>
<protein>
    <recommendedName>
        <fullName evidence="4">Alpha/beta hydrolase family protein</fullName>
    </recommendedName>
</protein>
<dbReference type="OrthoDB" id="4790882at2"/>
<dbReference type="SUPFAM" id="SSF53474">
    <property type="entry name" value="alpha/beta-Hydrolases"/>
    <property type="match status" value="1"/>
</dbReference>
<dbReference type="AlphaFoldDB" id="A0A0F0LAM1"/>
<evidence type="ECO:0000313" key="3">
    <source>
        <dbReference type="Proteomes" id="UP000033640"/>
    </source>
</evidence>
<dbReference type="Proteomes" id="UP000033640">
    <property type="component" value="Unassembled WGS sequence"/>
</dbReference>
<dbReference type="RefSeq" id="WP_052678869.1">
    <property type="nucleotide sequence ID" value="NZ_JYIW01000020.1"/>
</dbReference>
<comment type="caution">
    <text evidence="2">The sequence shown here is derived from an EMBL/GenBank/DDBJ whole genome shotgun (WGS) entry which is preliminary data.</text>
</comment>
<evidence type="ECO:0000256" key="1">
    <source>
        <dbReference type="SAM" id="MobiDB-lite"/>
    </source>
</evidence>
<proteinExistence type="predicted"/>
<sequence length="426" mass="44297">MSDDLDIRHGGAIAVDTEALRDVGHRLAMLATGFDDAWAAVRRAHGFIVDAGGFGGAVDLAALAAGGERIGGVCEQTRDAGAGTLLMADVYEVVELRAEADSLRLVGGAAADAVQARLDRLLASDPRLDGMSEWLIADWKDRRFEGLDSQFDPGGLMTPFLMGGASAALLSGLGTLRPGARLRGTADAVSVAAVRTSTPDGPPTSLAGAFARLPTAPGAQVKVERYTLPDGSRQFIAYVKGSQSLAVGGSQPWDMRSNLQLYTGETSASYQATLDALEAAGAEPGDRVDAVAHSQGGIITAHLAMESGYDVRVQLTAGSPVEPALGDDQLLIQLRHTDDVVSSLAGGGSPAGTGSPDSFTAERVGDPSRGLQDLALAPHQMDAYLETAELVDDSGDRRLEALDEQWAELDGAVDITSTEFRAERTG</sequence>
<dbReference type="PATRIC" id="fig|82380.11.peg.1023"/>
<name>A0A0F0LAM1_9MICO</name>
<gene>
    <name evidence="2" type="ORF">RS83_00992</name>
</gene>